<evidence type="ECO:0000256" key="2">
    <source>
        <dbReference type="ARBA" id="ARBA00022729"/>
    </source>
</evidence>
<dbReference type="Pfam" id="PF00331">
    <property type="entry name" value="Glyco_hydro_10"/>
    <property type="match status" value="1"/>
</dbReference>
<keyword evidence="6 8" id="KW-0326">Glycosidase</keyword>
<evidence type="ECO:0000259" key="12">
    <source>
        <dbReference type="PROSITE" id="PS51763"/>
    </source>
</evidence>
<comment type="catalytic activity">
    <reaction evidence="8">
        <text>Endohydrolysis of (1-&gt;4)-beta-D-xylosidic linkages in xylans.</text>
        <dbReference type="EC" id="3.2.1.8"/>
    </reaction>
</comment>
<dbReference type="PRINTS" id="PR00134">
    <property type="entry name" value="GLHYDRLASE10"/>
</dbReference>
<feature type="compositionally biased region" description="Low complexity" evidence="9">
    <location>
        <begin position="112"/>
        <end position="122"/>
    </location>
</feature>
<keyword evidence="7 8" id="KW-0624">Polysaccharide degradation</keyword>
<dbReference type="SUPFAM" id="SSF51445">
    <property type="entry name" value="(Trans)glycosidases"/>
    <property type="match status" value="1"/>
</dbReference>
<dbReference type="Proteomes" id="UP000193920">
    <property type="component" value="Unassembled WGS sequence"/>
</dbReference>
<keyword evidence="14" id="KW-1185">Reference proteome</keyword>
<proteinExistence type="inferred from homology"/>
<evidence type="ECO:0000256" key="10">
    <source>
        <dbReference type="SAM" id="SignalP"/>
    </source>
</evidence>
<sequence>MKYLSIASTIALVFASKVYADCWSERLGYPCCTSTNGIYFSDNDGDWGIENDDWCGIPKQSNNNSCWSKALGYNCCTSTSDVIFEDSDGQWGIENDDWCGIVKNNQPKVTTTTTTTKAAQPTSNPNIPQKPAVTYLNNNKDPAEKCDISDSITGDSLYKAAPFRMGVGLYGTNKSSSPVFSKKMREIIKYQFNSVTFTNLMKAEFMLDKSASQANARNGNDMPVLKFDTIVDGLEFCKENNIKMRGHTLVWHTQAPEWFFRTGFNDNGSYVDKNKMEKRMESYIKQMLEFIQYYYPGVIDVWDVVNEAVEIANGSYDASSGWNTRTKFDNNKTNPWYATMGPDYVFKAFRFARKYADKNVKLIYNDFNTFQYPKTDNICNLVKKLKAENLIDGVGLQSYLGPSWPNRNDYKNAIQKFGALGVEVQITELTISVENGNNKFTTQANQYRDVFKIYKDLKKSGVNITSVTVFGLQDHYLFYDNDNTETRLWDGNLKKKPVYNAIMNVLKN</sequence>
<evidence type="ECO:0000256" key="3">
    <source>
        <dbReference type="ARBA" id="ARBA00022737"/>
    </source>
</evidence>
<evidence type="ECO:0000256" key="1">
    <source>
        <dbReference type="ARBA" id="ARBA00007495"/>
    </source>
</evidence>
<evidence type="ECO:0000256" key="5">
    <source>
        <dbReference type="ARBA" id="ARBA00023277"/>
    </source>
</evidence>
<feature type="domain" description="GH10" evidence="11">
    <location>
        <begin position="174"/>
        <end position="505"/>
    </location>
</feature>
<dbReference type="PANTHER" id="PTHR31490">
    <property type="entry name" value="GLYCOSYL HYDROLASE"/>
    <property type="match status" value="1"/>
</dbReference>
<evidence type="ECO:0000256" key="8">
    <source>
        <dbReference type="RuleBase" id="RU361174"/>
    </source>
</evidence>
<evidence type="ECO:0000256" key="9">
    <source>
        <dbReference type="SAM" id="MobiDB-lite"/>
    </source>
</evidence>
<dbReference type="InterPro" id="IPR009034">
    <property type="entry name" value="Dockerin_dom_fun_sf"/>
</dbReference>
<name>A0A1Y2AXK7_9FUNG</name>
<feature type="chain" id="PRO_5012688801" description="Beta-xylanase" evidence="10">
    <location>
        <begin position="21"/>
        <end position="508"/>
    </location>
</feature>
<keyword evidence="5 8" id="KW-0119">Carbohydrate metabolism</keyword>
<dbReference type="InterPro" id="IPR044846">
    <property type="entry name" value="GH10"/>
</dbReference>
<dbReference type="AlphaFoldDB" id="A0A1Y2AXK7"/>
<dbReference type="InterPro" id="IPR017853">
    <property type="entry name" value="GH"/>
</dbReference>
<dbReference type="Gene3D" id="3.90.1220.10">
    <property type="entry name" value="Cellulose docking domain, dockering"/>
    <property type="match status" value="2"/>
</dbReference>
<evidence type="ECO:0000313" key="13">
    <source>
        <dbReference type="EMBL" id="ORY27226.1"/>
    </source>
</evidence>
<dbReference type="Pfam" id="PF02013">
    <property type="entry name" value="CBM_10"/>
    <property type="match status" value="2"/>
</dbReference>
<dbReference type="InterPro" id="IPR001000">
    <property type="entry name" value="GH10_dom"/>
</dbReference>
<protein>
    <recommendedName>
        <fullName evidence="8">Beta-xylanase</fullName>
        <ecNumber evidence="8">3.2.1.8</ecNumber>
    </recommendedName>
</protein>
<dbReference type="EMBL" id="MCOG01000194">
    <property type="protein sequence ID" value="ORY27226.1"/>
    <property type="molecule type" value="Genomic_DNA"/>
</dbReference>
<comment type="caution">
    <text evidence="13">The sequence shown here is derived from an EMBL/GenBank/DDBJ whole genome shotgun (WGS) entry which is preliminary data.</text>
</comment>
<evidence type="ECO:0000256" key="7">
    <source>
        <dbReference type="ARBA" id="ARBA00023326"/>
    </source>
</evidence>
<feature type="domain" description="CBM10" evidence="12">
    <location>
        <begin position="65"/>
        <end position="102"/>
    </location>
</feature>
<dbReference type="GO" id="GO:0000272">
    <property type="term" value="P:polysaccharide catabolic process"/>
    <property type="evidence" value="ECO:0007669"/>
    <property type="project" value="UniProtKB-KW"/>
</dbReference>
<dbReference type="InterPro" id="IPR002883">
    <property type="entry name" value="CBM10/Dockerin_dom"/>
</dbReference>
<dbReference type="SMART" id="SM00633">
    <property type="entry name" value="Glyco_10"/>
    <property type="match status" value="1"/>
</dbReference>
<reference evidence="13 14" key="1">
    <citation type="submission" date="2016-08" db="EMBL/GenBank/DDBJ databases">
        <title>A Parts List for Fungal Cellulosomes Revealed by Comparative Genomics.</title>
        <authorList>
            <consortium name="DOE Joint Genome Institute"/>
            <person name="Haitjema C.H."/>
            <person name="Gilmore S.P."/>
            <person name="Henske J.K."/>
            <person name="Solomon K.V."/>
            <person name="De Groot R."/>
            <person name="Kuo A."/>
            <person name="Mondo S.J."/>
            <person name="Salamov A.A."/>
            <person name="Labutti K."/>
            <person name="Zhao Z."/>
            <person name="Chiniquy J."/>
            <person name="Barry K."/>
            <person name="Brewer H.M."/>
            <person name="Purvine S.O."/>
            <person name="Wright A.T."/>
            <person name="Boxma B."/>
            <person name="Van Alen T."/>
            <person name="Hackstein J.H."/>
            <person name="Baker S.E."/>
            <person name="Grigoriev I.V."/>
            <person name="O'Malley M.A."/>
        </authorList>
    </citation>
    <scope>NUCLEOTIDE SEQUENCE [LARGE SCALE GENOMIC DNA]</scope>
    <source>
        <strain evidence="13 14">G1</strain>
    </source>
</reference>
<dbReference type="EC" id="3.2.1.8" evidence="8"/>
<evidence type="ECO:0000256" key="4">
    <source>
        <dbReference type="ARBA" id="ARBA00022801"/>
    </source>
</evidence>
<dbReference type="PROSITE" id="PS51763">
    <property type="entry name" value="CBM10"/>
    <property type="match status" value="2"/>
</dbReference>
<feature type="signal peptide" evidence="10">
    <location>
        <begin position="1"/>
        <end position="20"/>
    </location>
</feature>
<dbReference type="OrthoDB" id="3055998at2759"/>
<dbReference type="GO" id="GO:0031176">
    <property type="term" value="F:endo-1,4-beta-xylanase activity"/>
    <property type="evidence" value="ECO:0007669"/>
    <property type="project" value="UniProtKB-EC"/>
</dbReference>
<evidence type="ECO:0000256" key="6">
    <source>
        <dbReference type="ARBA" id="ARBA00023295"/>
    </source>
</evidence>
<feature type="domain" description="CBM10" evidence="12">
    <location>
        <begin position="21"/>
        <end position="58"/>
    </location>
</feature>
<evidence type="ECO:0000259" key="11">
    <source>
        <dbReference type="PROSITE" id="PS51760"/>
    </source>
</evidence>
<keyword evidence="3" id="KW-0677">Repeat</keyword>
<comment type="similarity">
    <text evidence="1 8">Belongs to the glycosyl hydrolase 10 (cellulase F) family.</text>
</comment>
<dbReference type="Gene3D" id="3.20.20.80">
    <property type="entry name" value="Glycosidases"/>
    <property type="match status" value="1"/>
</dbReference>
<evidence type="ECO:0000313" key="14">
    <source>
        <dbReference type="Proteomes" id="UP000193920"/>
    </source>
</evidence>
<dbReference type="PANTHER" id="PTHR31490:SF90">
    <property type="entry name" value="ENDO-1,4-BETA-XYLANASE A"/>
    <property type="match status" value="1"/>
</dbReference>
<dbReference type="PROSITE" id="PS51760">
    <property type="entry name" value="GH10_2"/>
    <property type="match status" value="1"/>
</dbReference>
<accession>A0A1Y2AXK7</accession>
<dbReference type="SUPFAM" id="SSF64571">
    <property type="entry name" value="Cellulose docking domain, dockering"/>
    <property type="match status" value="2"/>
</dbReference>
<feature type="region of interest" description="Disordered" evidence="9">
    <location>
        <begin position="112"/>
        <end position="131"/>
    </location>
</feature>
<keyword evidence="4 8" id="KW-0378">Hydrolase</keyword>
<dbReference type="STRING" id="1754190.A0A1Y2AXK7"/>
<organism evidence="13 14">
    <name type="scientific">Neocallimastix californiae</name>
    <dbReference type="NCBI Taxonomy" id="1754190"/>
    <lineage>
        <taxon>Eukaryota</taxon>
        <taxon>Fungi</taxon>
        <taxon>Fungi incertae sedis</taxon>
        <taxon>Chytridiomycota</taxon>
        <taxon>Chytridiomycota incertae sedis</taxon>
        <taxon>Neocallimastigomycetes</taxon>
        <taxon>Neocallimastigales</taxon>
        <taxon>Neocallimastigaceae</taxon>
        <taxon>Neocallimastix</taxon>
    </lineage>
</organism>
<gene>
    <name evidence="13" type="ORF">LY90DRAFT_705926</name>
</gene>
<keyword evidence="2 10" id="KW-0732">Signal</keyword>